<dbReference type="NCBIfam" id="NF033516">
    <property type="entry name" value="transpos_IS3"/>
    <property type="match status" value="1"/>
</dbReference>
<name>A0A1I1F5P5_9ACTN</name>
<dbReference type="STRING" id="574651.SAMN04487968_102337"/>
<dbReference type="AlphaFoldDB" id="A0A1I1F5P5"/>
<evidence type="ECO:0000313" key="4">
    <source>
        <dbReference type="Proteomes" id="UP000198832"/>
    </source>
</evidence>
<dbReference type="PANTHER" id="PTHR46889">
    <property type="entry name" value="TRANSPOSASE INSF FOR INSERTION SEQUENCE IS3B-RELATED"/>
    <property type="match status" value="1"/>
</dbReference>
<dbReference type="InterPro" id="IPR025948">
    <property type="entry name" value="HTH-like_dom"/>
</dbReference>
<dbReference type="InterPro" id="IPR001584">
    <property type="entry name" value="Integrase_cat-core"/>
</dbReference>
<dbReference type="SUPFAM" id="SSF53098">
    <property type="entry name" value="Ribonuclease H-like"/>
    <property type="match status" value="1"/>
</dbReference>
<dbReference type="Pfam" id="PF13333">
    <property type="entry name" value="rve_2"/>
    <property type="match status" value="1"/>
</dbReference>
<comment type="function">
    <text evidence="1">Involved in the transposition of the insertion sequence.</text>
</comment>
<evidence type="ECO:0000259" key="2">
    <source>
        <dbReference type="PROSITE" id="PS50994"/>
    </source>
</evidence>
<dbReference type="Gene3D" id="3.30.420.10">
    <property type="entry name" value="Ribonuclease H-like superfamily/Ribonuclease H"/>
    <property type="match status" value="1"/>
</dbReference>
<organism evidence="3 4">
    <name type="scientific">Nocardioides terrae</name>
    <dbReference type="NCBI Taxonomy" id="574651"/>
    <lineage>
        <taxon>Bacteria</taxon>
        <taxon>Bacillati</taxon>
        <taxon>Actinomycetota</taxon>
        <taxon>Actinomycetes</taxon>
        <taxon>Propionibacteriales</taxon>
        <taxon>Nocardioidaceae</taxon>
        <taxon>Nocardioides</taxon>
    </lineage>
</organism>
<protein>
    <submittedName>
        <fullName evidence="3">Putative transposase</fullName>
    </submittedName>
</protein>
<dbReference type="InterPro" id="IPR050900">
    <property type="entry name" value="Transposase_IS3/IS150/IS904"/>
</dbReference>
<evidence type="ECO:0000313" key="3">
    <source>
        <dbReference type="EMBL" id="SFB93028.1"/>
    </source>
</evidence>
<evidence type="ECO:0000256" key="1">
    <source>
        <dbReference type="ARBA" id="ARBA00002286"/>
    </source>
</evidence>
<feature type="domain" description="Integrase catalytic" evidence="2">
    <location>
        <begin position="107"/>
        <end position="270"/>
    </location>
</feature>
<proteinExistence type="predicted"/>
<dbReference type="InterPro" id="IPR048020">
    <property type="entry name" value="Transpos_IS3"/>
</dbReference>
<dbReference type="GO" id="GO:0003676">
    <property type="term" value="F:nucleic acid binding"/>
    <property type="evidence" value="ECO:0007669"/>
    <property type="project" value="InterPro"/>
</dbReference>
<dbReference type="EMBL" id="FOLB01000002">
    <property type="protein sequence ID" value="SFB93028.1"/>
    <property type="molecule type" value="Genomic_DNA"/>
</dbReference>
<dbReference type="Pfam" id="PF13276">
    <property type="entry name" value="HTH_21"/>
    <property type="match status" value="1"/>
</dbReference>
<dbReference type="GO" id="GO:0015074">
    <property type="term" value="P:DNA integration"/>
    <property type="evidence" value="ECO:0007669"/>
    <property type="project" value="InterPro"/>
</dbReference>
<reference evidence="3 4" key="1">
    <citation type="submission" date="2016-10" db="EMBL/GenBank/DDBJ databases">
        <authorList>
            <person name="de Groot N.N."/>
        </authorList>
    </citation>
    <scope>NUCLEOTIDE SEQUENCE [LARGE SCALE GENOMIC DNA]</scope>
    <source>
        <strain evidence="3 4">CGMCC 1.7056</strain>
    </source>
</reference>
<keyword evidence="4" id="KW-1185">Reference proteome</keyword>
<accession>A0A1I1F5P5</accession>
<dbReference type="Pfam" id="PF00665">
    <property type="entry name" value="rve"/>
    <property type="match status" value="1"/>
</dbReference>
<sequence length="273" mass="31374">MCRVLRVSRSGYYAWRNRMTHPAGRAAEDLVLIEEITRIHAEFGYYGSPRIYRELLARDHRVGRHRVARLMRANGIRAARCKIKSRARAAPPARRPEVVDLVQRRFGAEVPDALWFTDVTQIRTGQGWLWAAVVLDAFNREVISWATAPQESPKTARQALADAIKVRRPPKGCVIHSDRGYQFTAWDWLTLAASNGLRISIGERKSCYDNAVMESWFASFKNEEIYPKGTPFTRAEARARLFSYIWEYNTRRRHSTLGYVAPRDYAAQSSICP</sequence>
<dbReference type="PANTHER" id="PTHR46889:SF4">
    <property type="entry name" value="TRANSPOSASE INSO FOR INSERTION SEQUENCE ELEMENT IS911B-RELATED"/>
    <property type="match status" value="1"/>
</dbReference>
<gene>
    <name evidence="3" type="ORF">SAMN04487968_102337</name>
</gene>
<dbReference type="InterPro" id="IPR012337">
    <property type="entry name" value="RNaseH-like_sf"/>
</dbReference>
<dbReference type="PROSITE" id="PS50994">
    <property type="entry name" value="INTEGRASE"/>
    <property type="match status" value="1"/>
</dbReference>
<dbReference type="Proteomes" id="UP000198832">
    <property type="component" value="Unassembled WGS sequence"/>
</dbReference>
<dbReference type="InterPro" id="IPR036397">
    <property type="entry name" value="RNaseH_sf"/>
</dbReference>